<evidence type="ECO:0000259" key="3">
    <source>
        <dbReference type="PROSITE" id="PS50102"/>
    </source>
</evidence>
<evidence type="ECO:0000313" key="4">
    <source>
        <dbReference type="EMBL" id="KAK2187060.1"/>
    </source>
</evidence>
<evidence type="ECO:0000256" key="1">
    <source>
        <dbReference type="PROSITE-ProRule" id="PRU00176"/>
    </source>
</evidence>
<dbReference type="Pfam" id="PF00076">
    <property type="entry name" value="RRM_1"/>
    <property type="match status" value="1"/>
</dbReference>
<keyword evidence="1" id="KW-0694">RNA-binding</keyword>
<keyword evidence="5" id="KW-1185">Reference proteome</keyword>
<gene>
    <name evidence="4" type="ORF">NP493_178g00002</name>
</gene>
<dbReference type="InterPro" id="IPR000504">
    <property type="entry name" value="RRM_dom"/>
</dbReference>
<dbReference type="PROSITE" id="PS50102">
    <property type="entry name" value="RRM"/>
    <property type="match status" value="1"/>
</dbReference>
<accession>A0AAD9P2Q5</accession>
<comment type="caution">
    <text evidence="4">The sequence shown here is derived from an EMBL/GenBank/DDBJ whole genome shotgun (WGS) entry which is preliminary data.</text>
</comment>
<dbReference type="SUPFAM" id="SSF54928">
    <property type="entry name" value="RNA-binding domain, RBD"/>
    <property type="match status" value="1"/>
</dbReference>
<proteinExistence type="predicted"/>
<organism evidence="4 5">
    <name type="scientific">Ridgeia piscesae</name>
    <name type="common">Tubeworm</name>
    <dbReference type="NCBI Taxonomy" id="27915"/>
    <lineage>
        <taxon>Eukaryota</taxon>
        <taxon>Metazoa</taxon>
        <taxon>Spiralia</taxon>
        <taxon>Lophotrochozoa</taxon>
        <taxon>Annelida</taxon>
        <taxon>Polychaeta</taxon>
        <taxon>Sedentaria</taxon>
        <taxon>Canalipalpata</taxon>
        <taxon>Sabellida</taxon>
        <taxon>Siboglinidae</taxon>
        <taxon>Ridgeia</taxon>
    </lineage>
</organism>
<dbReference type="InterPro" id="IPR012677">
    <property type="entry name" value="Nucleotide-bd_a/b_plait_sf"/>
</dbReference>
<dbReference type="EMBL" id="JAODUO010000179">
    <property type="protein sequence ID" value="KAK2187060.1"/>
    <property type="molecule type" value="Genomic_DNA"/>
</dbReference>
<dbReference type="GO" id="GO:0003723">
    <property type="term" value="F:RNA binding"/>
    <property type="evidence" value="ECO:0007669"/>
    <property type="project" value="UniProtKB-UniRule"/>
</dbReference>
<reference evidence="4" key="1">
    <citation type="journal article" date="2023" name="Mol. Biol. Evol.">
        <title>Third-Generation Sequencing Reveals the Adaptive Role of the Epigenome in Three Deep-Sea Polychaetes.</title>
        <authorList>
            <person name="Perez M."/>
            <person name="Aroh O."/>
            <person name="Sun Y."/>
            <person name="Lan Y."/>
            <person name="Juniper S.K."/>
            <person name="Young C.R."/>
            <person name="Angers B."/>
            <person name="Qian P.Y."/>
        </authorList>
    </citation>
    <scope>NUCLEOTIDE SEQUENCE</scope>
    <source>
        <strain evidence="4">R07B-5</strain>
    </source>
</reference>
<protein>
    <recommendedName>
        <fullName evidence="3">RRM domain-containing protein</fullName>
    </recommendedName>
</protein>
<dbReference type="Gene3D" id="3.30.70.330">
    <property type="match status" value="1"/>
</dbReference>
<feature type="region of interest" description="Disordered" evidence="2">
    <location>
        <begin position="1"/>
        <end position="32"/>
    </location>
</feature>
<sequence length="120" mass="12981">MTTLTNGPISLAESAGVPLPHNGPATHLPPPSHAHMVGVPMKDADAVKLFVGQIPRNLEEKDLRPIFEEFGQIYELTVLKDRFTGMHKGAYSGGTALAFGNCIGLTVACDCRHVVSCRWR</sequence>
<dbReference type="InterPro" id="IPR035979">
    <property type="entry name" value="RBD_domain_sf"/>
</dbReference>
<evidence type="ECO:0000256" key="2">
    <source>
        <dbReference type="SAM" id="MobiDB-lite"/>
    </source>
</evidence>
<dbReference type="AlphaFoldDB" id="A0AAD9P2Q5"/>
<dbReference type="Proteomes" id="UP001209878">
    <property type="component" value="Unassembled WGS sequence"/>
</dbReference>
<feature type="domain" description="RRM" evidence="3">
    <location>
        <begin position="47"/>
        <end position="89"/>
    </location>
</feature>
<name>A0AAD9P2Q5_RIDPI</name>
<evidence type="ECO:0000313" key="5">
    <source>
        <dbReference type="Proteomes" id="UP001209878"/>
    </source>
</evidence>